<feature type="compositionally biased region" description="Low complexity" evidence="2">
    <location>
        <begin position="71"/>
        <end position="105"/>
    </location>
</feature>
<dbReference type="Proteomes" id="UP001160148">
    <property type="component" value="Unassembled WGS sequence"/>
</dbReference>
<dbReference type="EMBL" id="CARXXK010000001">
    <property type="protein sequence ID" value="CAI6346355.1"/>
    <property type="molecule type" value="Genomic_DNA"/>
</dbReference>
<dbReference type="GO" id="GO:0005634">
    <property type="term" value="C:nucleus"/>
    <property type="evidence" value="ECO:0007669"/>
    <property type="project" value="UniProtKB-SubCell"/>
</dbReference>
<dbReference type="AlphaFoldDB" id="A0AAV0VS07"/>
<dbReference type="PROSITE" id="PS51031">
    <property type="entry name" value="BESS"/>
    <property type="match status" value="1"/>
</dbReference>
<accession>A0AAV0VS07</accession>
<feature type="domain" description="BESS" evidence="3">
    <location>
        <begin position="1"/>
        <end position="37"/>
    </location>
</feature>
<dbReference type="InterPro" id="IPR004210">
    <property type="entry name" value="BESS_motif"/>
</dbReference>
<dbReference type="GO" id="GO:0003677">
    <property type="term" value="F:DNA binding"/>
    <property type="evidence" value="ECO:0007669"/>
    <property type="project" value="InterPro"/>
</dbReference>
<evidence type="ECO:0000256" key="1">
    <source>
        <dbReference type="PROSITE-ProRule" id="PRU00371"/>
    </source>
</evidence>
<protein>
    <recommendedName>
        <fullName evidence="3">BESS domain-containing protein</fullName>
    </recommendedName>
</protein>
<proteinExistence type="predicted"/>
<organism evidence="4 5">
    <name type="scientific">Macrosiphum euphorbiae</name>
    <name type="common">potato aphid</name>
    <dbReference type="NCBI Taxonomy" id="13131"/>
    <lineage>
        <taxon>Eukaryota</taxon>
        <taxon>Metazoa</taxon>
        <taxon>Ecdysozoa</taxon>
        <taxon>Arthropoda</taxon>
        <taxon>Hexapoda</taxon>
        <taxon>Insecta</taxon>
        <taxon>Pterygota</taxon>
        <taxon>Neoptera</taxon>
        <taxon>Paraneoptera</taxon>
        <taxon>Hemiptera</taxon>
        <taxon>Sternorrhyncha</taxon>
        <taxon>Aphidomorpha</taxon>
        <taxon>Aphidoidea</taxon>
        <taxon>Aphididae</taxon>
        <taxon>Macrosiphini</taxon>
        <taxon>Macrosiphum</taxon>
    </lineage>
</organism>
<gene>
    <name evidence="4" type="ORF">MEUPH1_LOCUS3272</name>
</gene>
<name>A0AAV0VS07_9HEMI</name>
<feature type="region of interest" description="Disordered" evidence="2">
    <location>
        <begin position="66"/>
        <end position="105"/>
    </location>
</feature>
<evidence type="ECO:0000259" key="3">
    <source>
        <dbReference type="PROSITE" id="PS51031"/>
    </source>
</evidence>
<keyword evidence="5" id="KW-1185">Reference proteome</keyword>
<keyword evidence="1" id="KW-0539">Nucleus</keyword>
<evidence type="ECO:0000256" key="2">
    <source>
        <dbReference type="SAM" id="MobiDB-lite"/>
    </source>
</evidence>
<sequence>MDMFFQSLSLKAKQFPSNGRIEIKMKISKLMNELEKKYLVHTPLLRPQLMKPIYLNLFTNAQIPSGENEFSSSSSIQSCTSTLPSSHSNSEFSSSESSDDSNSSA</sequence>
<comment type="caution">
    <text evidence="4">The sequence shown here is derived from an EMBL/GenBank/DDBJ whole genome shotgun (WGS) entry which is preliminary data.</text>
</comment>
<evidence type="ECO:0000313" key="4">
    <source>
        <dbReference type="EMBL" id="CAI6346355.1"/>
    </source>
</evidence>
<comment type="subcellular location">
    <subcellularLocation>
        <location evidence="1">Nucleus</location>
    </subcellularLocation>
</comment>
<evidence type="ECO:0000313" key="5">
    <source>
        <dbReference type="Proteomes" id="UP001160148"/>
    </source>
</evidence>
<reference evidence="4 5" key="1">
    <citation type="submission" date="2023-01" db="EMBL/GenBank/DDBJ databases">
        <authorList>
            <person name="Whitehead M."/>
        </authorList>
    </citation>
    <scope>NUCLEOTIDE SEQUENCE [LARGE SCALE GENOMIC DNA]</scope>
</reference>